<dbReference type="Proteomes" id="UP000540506">
    <property type="component" value="Unassembled WGS sequence"/>
</dbReference>
<dbReference type="RefSeq" id="WP_184934435.1">
    <property type="nucleotide sequence ID" value="NZ_JACHJV010000001.1"/>
</dbReference>
<reference evidence="1 2" key="1">
    <citation type="submission" date="2020-08" db="EMBL/GenBank/DDBJ databases">
        <title>Sequencing the genomes of 1000 actinobacteria strains.</title>
        <authorList>
            <person name="Klenk H.-P."/>
        </authorList>
    </citation>
    <scope>NUCLEOTIDE SEQUENCE [LARGE SCALE GENOMIC DNA]</scope>
    <source>
        <strain evidence="1 2">DSM 41654</strain>
    </source>
</reference>
<protein>
    <submittedName>
        <fullName evidence="1">Uncharacterized protein</fullName>
    </submittedName>
</protein>
<keyword evidence="2" id="KW-1185">Reference proteome</keyword>
<proteinExistence type="predicted"/>
<evidence type="ECO:0000313" key="2">
    <source>
        <dbReference type="Proteomes" id="UP000540506"/>
    </source>
</evidence>
<sequence length="88" mass="9656">MTDEPWTLERISDALGSPGVRKVFLAQINKAPVYELSNVAAKWQGIAERTLATGERIRADHAEVEAGRPLPGEWIEGSHRIAQHRGAA</sequence>
<dbReference type="AlphaFoldDB" id="A0A7W7QZY3"/>
<organism evidence="1 2">
    <name type="scientific">Kitasatospora kifunensis</name>
    <name type="common">Streptomyces kifunensis</name>
    <dbReference type="NCBI Taxonomy" id="58351"/>
    <lineage>
        <taxon>Bacteria</taxon>
        <taxon>Bacillati</taxon>
        <taxon>Actinomycetota</taxon>
        <taxon>Actinomycetes</taxon>
        <taxon>Kitasatosporales</taxon>
        <taxon>Streptomycetaceae</taxon>
        <taxon>Kitasatospora</taxon>
    </lineage>
</organism>
<name>A0A7W7QZY3_KITKI</name>
<dbReference type="EMBL" id="JACHJV010000001">
    <property type="protein sequence ID" value="MBB4922226.1"/>
    <property type="molecule type" value="Genomic_DNA"/>
</dbReference>
<evidence type="ECO:0000313" key="1">
    <source>
        <dbReference type="EMBL" id="MBB4922226.1"/>
    </source>
</evidence>
<accession>A0A7W7QZY3</accession>
<gene>
    <name evidence="1" type="ORF">FHR34_001219</name>
</gene>
<comment type="caution">
    <text evidence="1">The sequence shown here is derived from an EMBL/GenBank/DDBJ whole genome shotgun (WGS) entry which is preliminary data.</text>
</comment>